<dbReference type="InterPro" id="IPR017850">
    <property type="entry name" value="Alkaline_phosphatase_core_sf"/>
</dbReference>
<name>A0A858PXU8_9RICK</name>
<evidence type="ECO:0000313" key="16">
    <source>
        <dbReference type="EMBL" id="QJC27433.1"/>
    </source>
</evidence>
<dbReference type="SUPFAM" id="SSF53649">
    <property type="entry name" value="Alkaline phosphatase-like"/>
    <property type="match status" value="1"/>
</dbReference>
<organism evidence="16 17">
    <name type="scientific">Anaplasma platys</name>
    <dbReference type="NCBI Taxonomy" id="949"/>
    <lineage>
        <taxon>Bacteria</taxon>
        <taxon>Pseudomonadati</taxon>
        <taxon>Pseudomonadota</taxon>
        <taxon>Alphaproteobacteria</taxon>
        <taxon>Rickettsiales</taxon>
        <taxon>Anaplasmataceae</taxon>
        <taxon>Anaplasma</taxon>
    </lineage>
</organism>
<evidence type="ECO:0000256" key="6">
    <source>
        <dbReference type="ARBA" id="ARBA00023152"/>
    </source>
</evidence>
<feature type="binding site" evidence="9 12">
    <location>
        <position position="181"/>
    </location>
    <ligand>
        <name>substrate</name>
    </ligand>
</feature>
<comment type="function">
    <text evidence="2 9">Catalyzes the interconversion of 2-phosphoglycerate and 3-phosphoglycerate.</text>
</comment>
<protein>
    <recommendedName>
        <fullName evidence="9 10">2,3-bisphosphoglycerate-independent phosphoglycerate mutase</fullName>
        <shortName evidence="9">BPG-independent PGAM</shortName>
        <shortName evidence="9">Phosphoglyceromutase</shortName>
        <shortName evidence="9">iPGM</shortName>
        <ecNumber evidence="9 10">5.4.2.12</ecNumber>
    </recommendedName>
</protein>
<keyword evidence="6 9" id="KW-0324">Glycolysis</keyword>
<feature type="binding site" evidence="9 12">
    <location>
        <position position="121"/>
    </location>
    <ligand>
        <name>substrate</name>
    </ligand>
</feature>
<evidence type="ECO:0000259" key="15">
    <source>
        <dbReference type="Pfam" id="PF06415"/>
    </source>
</evidence>
<comment type="similarity">
    <text evidence="4 9">Belongs to the BPG-independent phosphoglycerate mutase family.</text>
</comment>
<evidence type="ECO:0000256" key="9">
    <source>
        <dbReference type="HAMAP-Rule" id="MF_01038"/>
    </source>
</evidence>
<dbReference type="GO" id="GO:0005829">
    <property type="term" value="C:cytosol"/>
    <property type="evidence" value="ECO:0007669"/>
    <property type="project" value="TreeGrafter"/>
</dbReference>
<feature type="binding site" evidence="9 12">
    <location>
        <begin position="150"/>
        <end position="151"/>
    </location>
    <ligand>
        <name>substrate</name>
    </ligand>
</feature>
<evidence type="ECO:0000259" key="14">
    <source>
        <dbReference type="Pfam" id="PF01676"/>
    </source>
</evidence>
<comment type="subunit">
    <text evidence="9">Monomer.</text>
</comment>
<comment type="pathway">
    <text evidence="3 9">Carbohydrate degradation; glycolysis; pyruvate from D-glyceraldehyde 3-phosphate: step 3/5.</text>
</comment>
<dbReference type="InterPro" id="IPR005995">
    <property type="entry name" value="Pgm_bpd_ind"/>
</dbReference>
<dbReference type="Proteomes" id="UP000500930">
    <property type="component" value="Chromosome"/>
</dbReference>
<evidence type="ECO:0000256" key="5">
    <source>
        <dbReference type="ARBA" id="ARBA00022723"/>
    </source>
</evidence>
<feature type="binding site" evidence="9 13">
    <location>
        <position position="384"/>
    </location>
    <ligand>
        <name>Mn(2+)</name>
        <dbReference type="ChEBI" id="CHEBI:29035"/>
        <label>1</label>
    </ligand>
</feature>
<evidence type="ECO:0000256" key="8">
    <source>
        <dbReference type="ARBA" id="ARBA00023235"/>
    </source>
</evidence>
<feature type="binding site" evidence="9 13">
    <location>
        <position position="388"/>
    </location>
    <ligand>
        <name>Mn(2+)</name>
        <dbReference type="ChEBI" id="CHEBI:29035"/>
        <label>1</label>
    </ligand>
</feature>
<evidence type="ECO:0000256" key="2">
    <source>
        <dbReference type="ARBA" id="ARBA00002315"/>
    </source>
</evidence>
<dbReference type="Pfam" id="PF06415">
    <property type="entry name" value="iPGM_N"/>
    <property type="match status" value="1"/>
</dbReference>
<feature type="domain" description="Metalloenzyme" evidence="14">
    <location>
        <begin position="5"/>
        <end position="480"/>
    </location>
</feature>
<dbReference type="PANTHER" id="PTHR31637">
    <property type="entry name" value="2,3-BISPHOSPHOGLYCERATE-INDEPENDENT PHOSPHOGLYCERATE MUTASE"/>
    <property type="match status" value="1"/>
</dbReference>
<dbReference type="GO" id="GO:0004619">
    <property type="term" value="F:phosphoglycerate mutase activity"/>
    <property type="evidence" value="ECO:0007669"/>
    <property type="project" value="UniProtKB-UniRule"/>
</dbReference>
<dbReference type="NCBIfam" id="TIGR01307">
    <property type="entry name" value="pgm_bpd_ind"/>
    <property type="match status" value="1"/>
</dbReference>
<feature type="binding site" evidence="9 13">
    <location>
        <position position="425"/>
    </location>
    <ligand>
        <name>Mn(2+)</name>
        <dbReference type="ChEBI" id="CHEBI:29035"/>
        <label>2</label>
    </ligand>
</feature>
<feature type="binding site" evidence="9 13">
    <location>
        <position position="62"/>
    </location>
    <ligand>
        <name>Mn(2+)</name>
        <dbReference type="ChEBI" id="CHEBI:29035"/>
        <label>2</label>
    </ligand>
</feature>
<keyword evidence="17" id="KW-1185">Reference proteome</keyword>
<dbReference type="Gene3D" id="3.40.1450.10">
    <property type="entry name" value="BPG-independent phosphoglycerate mutase, domain B"/>
    <property type="match status" value="1"/>
</dbReference>
<dbReference type="HAMAP" id="MF_01038">
    <property type="entry name" value="GpmI"/>
    <property type="match status" value="1"/>
</dbReference>
<dbReference type="SUPFAM" id="SSF64158">
    <property type="entry name" value="2,3-Bisphosphoglycerate-independent phosphoglycerate mutase, substrate-binding domain"/>
    <property type="match status" value="1"/>
</dbReference>
<reference evidence="16 17" key="1">
    <citation type="journal article" date="2020" name="Pathogens">
        <title>First Whole Genome Sequence of Anaplasma platys, an Obligate Intracellular Rickettsial Pathogen of Dogs.</title>
        <authorList>
            <person name="Llanes A."/>
            <person name="Rajeev S."/>
        </authorList>
    </citation>
    <scope>NUCLEOTIDE SEQUENCE [LARGE SCALE GENOMIC DNA]</scope>
    <source>
        <strain evidence="16 17">S3</strain>
    </source>
</reference>
<dbReference type="Pfam" id="PF01676">
    <property type="entry name" value="Metalloenzyme"/>
    <property type="match status" value="1"/>
</dbReference>
<dbReference type="GO" id="GO:0030145">
    <property type="term" value="F:manganese ion binding"/>
    <property type="evidence" value="ECO:0007669"/>
    <property type="project" value="UniProtKB-UniRule"/>
</dbReference>
<evidence type="ECO:0000256" key="13">
    <source>
        <dbReference type="PIRSR" id="PIRSR001492-3"/>
    </source>
</evidence>
<feature type="binding site" evidence="9 13">
    <location>
        <position position="444"/>
    </location>
    <ligand>
        <name>Mn(2+)</name>
        <dbReference type="ChEBI" id="CHEBI:29035"/>
        <label>1</label>
    </ligand>
</feature>
<dbReference type="GO" id="GO:0006007">
    <property type="term" value="P:glucose catabolic process"/>
    <property type="evidence" value="ECO:0007669"/>
    <property type="project" value="InterPro"/>
</dbReference>
<evidence type="ECO:0000256" key="7">
    <source>
        <dbReference type="ARBA" id="ARBA00023211"/>
    </source>
</evidence>
<keyword evidence="7 9" id="KW-0464">Manganese</keyword>
<comment type="catalytic activity">
    <reaction evidence="1 9">
        <text>(2R)-2-phosphoglycerate = (2R)-3-phosphoglycerate</text>
        <dbReference type="Rhea" id="RHEA:15901"/>
        <dbReference type="ChEBI" id="CHEBI:58272"/>
        <dbReference type="ChEBI" id="CHEBI:58289"/>
        <dbReference type="EC" id="5.4.2.12"/>
    </reaction>
</comment>
<dbReference type="KEGG" id="aplt:ANPL_01640"/>
<dbReference type="CDD" id="cd16010">
    <property type="entry name" value="iPGM"/>
    <property type="match status" value="1"/>
</dbReference>
<feature type="active site" description="Phosphoserine intermediate" evidence="9 11">
    <location>
        <position position="62"/>
    </location>
</feature>
<dbReference type="UniPathway" id="UPA00109">
    <property type="reaction ID" value="UER00186"/>
</dbReference>
<dbReference type="InterPro" id="IPR006124">
    <property type="entry name" value="Metalloenzyme"/>
</dbReference>
<feature type="binding site" evidence="9 12">
    <location>
        <begin position="252"/>
        <end position="255"/>
    </location>
    <ligand>
        <name>substrate</name>
    </ligand>
</feature>
<feature type="binding site" evidence="9 12">
    <location>
        <position position="317"/>
    </location>
    <ligand>
        <name>substrate</name>
    </ligand>
</feature>
<dbReference type="EMBL" id="CP046391">
    <property type="protein sequence ID" value="QJC27433.1"/>
    <property type="molecule type" value="Genomic_DNA"/>
</dbReference>
<sequence length="497" mass="54189">MFGSNVVLCILDGWGNGSGGMYDAIHGAHKPFWDSIVSRCPRSSLYASGDDVGLPPGQVGNSEVGHISIGCGRVVLQDLLRINQEIDEVHSNPELLKFVDNLKNSKGACHVVGLLSDGGVHSMQAHMEKLISVVSGFGIRVYVHAILDGRDVLPSSAKKYVNQLEASIASLDAVVGTVGGRYYAMDRDNRLDRTCKAYDALAYAKGPRCENALEVVENSYSKGVTDEFIVPTVVGDYSGVSVEDGVLFINFRNDRVLQLLSMLLHRMPEVKNVLGMRQYSSKILIPSLFPPRDIQWSLGEVVAAQGLKQLRIAETEKFAHVTFFFNGGREDRFVGEDRVIIPSPDVSTYDLKPEMSAIDVTDTLVGRIRSAKYSLIVVNYANADMVGHTGNMEATKRAVTVVDSCLQRVYDAASDIGATMLITADHGNAEKMFDVNEGAPFTSHTESTVPFVVCNMQREISLADGRLCDIAPTILEIMKIAQPPEMTGRSLLRPSSL</sequence>
<proteinExistence type="inferred from homology"/>
<evidence type="ECO:0000256" key="3">
    <source>
        <dbReference type="ARBA" id="ARBA00004798"/>
    </source>
</evidence>
<dbReference type="PANTHER" id="PTHR31637:SF0">
    <property type="entry name" value="2,3-BISPHOSPHOGLYCERATE-INDEPENDENT PHOSPHOGLYCERATE MUTASE"/>
    <property type="match status" value="1"/>
</dbReference>
<feature type="binding site" evidence="9 13">
    <location>
        <position position="426"/>
    </location>
    <ligand>
        <name>Mn(2+)</name>
        <dbReference type="ChEBI" id="CHEBI:29035"/>
        <label>2</label>
    </ligand>
</feature>
<dbReference type="GO" id="GO:0006096">
    <property type="term" value="P:glycolytic process"/>
    <property type="evidence" value="ECO:0007669"/>
    <property type="project" value="UniProtKB-UniRule"/>
</dbReference>
<gene>
    <name evidence="9 16" type="primary">gpmI</name>
    <name evidence="16" type="ORF">ANPL_01640</name>
</gene>
<evidence type="ECO:0000256" key="1">
    <source>
        <dbReference type="ARBA" id="ARBA00000370"/>
    </source>
</evidence>
<feature type="binding site" evidence="9 12">
    <location>
        <position position="187"/>
    </location>
    <ligand>
        <name>substrate</name>
    </ligand>
</feature>
<dbReference type="RefSeq" id="WP_169193071.1">
    <property type="nucleotide sequence ID" value="NZ_CP046391.1"/>
</dbReference>
<dbReference type="InterPro" id="IPR011258">
    <property type="entry name" value="BPG-indep_PGM_N"/>
</dbReference>
<evidence type="ECO:0000256" key="4">
    <source>
        <dbReference type="ARBA" id="ARBA00008819"/>
    </source>
</evidence>
<accession>A0A858PXU8</accession>
<dbReference type="FunFam" id="3.40.1450.10:FF:000002">
    <property type="entry name" value="2,3-bisphosphoglycerate-independent phosphoglycerate mutase"/>
    <property type="match status" value="1"/>
</dbReference>
<dbReference type="PIRSF" id="PIRSF001492">
    <property type="entry name" value="IPGAM"/>
    <property type="match status" value="1"/>
</dbReference>
<comment type="cofactor">
    <cofactor evidence="9">
        <name>Mn(2+)</name>
        <dbReference type="ChEBI" id="CHEBI:29035"/>
    </cofactor>
    <text evidence="9">Binds 2 manganese ions per subunit.</text>
</comment>
<dbReference type="InterPro" id="IPR036646">
    <property type="entry name" value="PGAM_B_sf"/>
</dbReference>
<evidence type="ECO:0000313" key="17">
    <source>
        <dbReference type="Proteomes" id="UP000500930"/>
    </source>
</evidence>
<feature type="domain" description="BPG-independent PGAM N-terminal" evidence="15">
    <location>
        <begin position="87"/>
        <end position="279"/>
    </location>
</feature>
<keyword evidence="5 9" id="KW-0479">Metal-binding</keyword>
<evidence type="ECO:0000256" key="10">
    <source>
        <dbReference type="NCBIfam" id="TIGR01307"/>
    </source>
</evidence>
<evidence type="ECO:0000256" key="12">
    <source>
        <dbReference type="PIRSR" id="PIRSR001492-2"/>
    </source>
</evidence>
<evidence type="ECO:0000256" key="11">
    <source>
        <dbReference type="PIRSR" id="PIRSR001492-1"/>
    </source>
</evidence>
<dbReference type="EC" id="5.4.2.12" evidence="9 10"/>
<feature type="binding site" evidence="9 13">
    <location>
        <position position="12"/>
    </location>
    <ligand>
        <name>Mn(2+)</name>
        <dbReference type="ChEBI" id="CHEBI:29035"/>
        <label>2</label>
    </ligand>
</feature>
<dbReference type="AlphaFoldDB" id="A0A858PXU8"/>
<dbReference type="Gene3D" id="3.40.720.10">
    <property type="entry name" value="Alkaline Phosphatase, subunit A"/>
    <property type="match status" value="1"/>
</dbReference>
<keyword evidence="8 9" id="KW-0413">Isomerase</keyword>